<reference evidence="3" key="1">
    <citation type="journal article" date="2017" name="Genome Biol.">
        <title>Comparative genomics reveals high biological diversity and specific adaptations in the industrially and medically important fungal genus Aspergillus.</title>
        <authorList>
            <person name="de Vries R.P."/>
            <person name="Riley R."/>
            <person name="Wiebenga A."/>
            <person name="Aguilar-Osorio G."/>
            <person name="Amillis S."/>
            <person name="Uchima C.A."/>
            <person name="Anderluh G."/>
            <person name="Asadollahi M."/>
            <person name="Askin M."/>
            <person name="Barry K."/>
            <person name="Battaglia E."/>
            <person name="Bayram O."/>
            <person name="Benocci T."/>
            <person name="Braus-Stromeyer S.A."/>
            <person name="Caldana C."/>
            <person name="Canovas D."/>
            <person name="Cerqueira G.C."/>
            <person name="Chen F."/>
            <person name="Chen W."/>
            <person name="Choi C."/>
            <person name="Clum A."/>
            <person name="Dos Santos R.A."/>
            <person name="Damasio A.R."/>
            <person name="Diallinas G."/>
            <person name="Emri T."/>
            <person name="Fekete E."/>
            <person name="Flipphi M."/>
            <person name="Freyberg S."/>
            <person name="Gallo A."/>
            <person name="Gournas C."/>
            <person name="Habgood R."/>
            <person name="Hainaut M."/>
            <person name="Harispe M.L."/>
            <person name="Henrissat B."/>
            <person name="Hilden K.S."/>
            <person name="Hope R."/>
            <person name="Hossain A."/>
            <person name="Karabika E."/>
            <person name="Karaffa L."/>
            <person name="Karanyi Z."/>
            <person name="Krasevec N."/>
            <person name="Kuo A."/>
            <person name="Kusch H."/>
            <person name="LaButti K."/>
            <person name="Lagendijk E.L."/>
            <person name="Lapidus A."/>
            <person name="Levasseur A."/>
            <person name="Lindquist E."/>
            <person name="Lipzen A."/>
            <person name="Logrieco A.F."/>
            <person name="MacCabe A."/>
            <person name="Maekelae M.R."/>
            <person name="Malavazi I."/>
            <person name="Melin P."/>
            <person name="Meyer V."/>
            <person name="Mielnichuk N."/>
            <person name="Miskei M."/>
            <person name="Molnar A.P."/>
            <person name="Mule G."/>
            <person name="Ngan C.Y."/>
            <person name="Orejas M."/>
            <person name="Orosz E."/>
            <person name="Ouedraogo J.P."/>
            <person name="Overkamp K.M."/>
            <person name="Park H.-S."/>
            <person name="Perrone G."/>
            <person name="Piumi F."/>
            <person name="Punt P.J."/>
            <person name="Ram A.F."/>
            <person name="Ramon A."/>
            <person name="Rauscher S."/>
            <person name="Record E."/>
            <person name="Riano-Pachon D.M."/>
            <person name="Robert V."/>
            <person name="Roehrig J."/>
            <person name="Ruller R."/>
            <person name="Salamov A."/>
            <person name="Salih N.S."/>
            <person name="Samson R.A."/>
            <person name="Sandor E."/>
            <person name="Sanguinetti M."/>
            <person name="Schuetze T."/>
            <person name="Sepcic K."/>
            <person name="Shelest E."/>
            <person name="Sherlock G."/>
            <person name="Sophianopoulou V."/>
            <person name="Squina F.M."/>
            <person name="Sun H."/>
            <person name="Susca A."/>
            <person name="Todd R.B."/>
            <person name="Tsang A."/>
            <person name="Unkles S.E."/>
            <person name="van de Wiele N."/>
            <person name="van Rossen-Uffink D."/>
            <person name="Oliveira J.V."/>
            <person name="Vesth T.C."/>
            <person name="Visser J."/>
            <person name="Yu J.-H."/>
            <person name="Zhou M."/>
            <person name="Andersen M.R."/>
            <person name="Archer D.B."/>
            <person name="Baker S.E."/>
            <person name="Benoit I."/>
            <person name="Brakhage A.A."/>
            <person name="Braus G.H."/>
            <person name="Fischer R."/>
            <person name="Frisvad J.C."/>
            <person name="Goldman G.H."/>
            <person name="Houbraken J."/>
            <person name="Oakley B."/>
            <person name="Pocsi I."/>
            <person name="Scazzocchio C."/>
            <person name="Seiboth B."/>
            <person name="vanKuyk P.A."/>
            <person name="Wortman J."/>
            <person name="Dyer P.S."/>
            <person name="Grigoriev I.V."/>
        </authorList>
    </citation>
    <scope>NUCLEOTIDE SEQUENCE [LARGE SCALE GENOMIC DNA]</scope>
    <source>
        <strain evidence="3">DTO 134E9</strain>
    </source>
</reference>
<proteinExistence type="predicted"/>
<dbReference type="EMBL" id="KV878215">
    <property type="protein sequence ID" value="OJJ31902.1"/>
    <property type="molecule type" value="Genomic_DNA"/>
</dbReference>
<dbReference type="AlphaFoldDB" id="A0A1L9RAF7"/>
<keyword evidence="3" id="KW-1185">Reference proteome</keyword>
<keyword evidence="1" id="KW-0812">Transmembrane</keyword>
<dbReference type="Proteomes" id="UP000184383">
    <property type="component" value="Unassembled WGS sequence"/>
</dbReference>
<name>A0A1L9RAF7_ASPWE</name>
<feature type="transmembrane region" description="Helical" evidence="1">
    <location>
        <begin position="179"/>
        <end position="198"/>
    </location>
</feature>
<gene>
    <name evidence="2" type="ORF">ASPWEDRAFT_43927</name>
</gene>
<dbReference type="RefSeq" id="XP_040685579.1">
    <property type="nucleotide sequence ID" value="XM_040836139.1"/>
</dbReference>
<evidence type="ECO:0000256" key="1">
    <source>
        <dbReference type="SAM" id="Phobius"/>
    </source>
</evidence>
<keyword evidence="1" id="KW-0472">Membrane</keyword>
<keyword evidence="1" id="KW-1133">Transmembrane helix</keyword>
<sequence>MGQAIEQAALVLPKPPVSTHDGGYRSLRHDCPQWTPPQRPLLPSVSAIRIVLQTADRGYLIKPIDLPGRYNFSQSLPVVSFESRAVHQLLTSAMYNPSLLRKWPDLASALAPYTILDFQRPADYSMPVTYRALMMDTALSIKRLTIWSFIALSIAVVVGLGGGGCLARQKCDVDFSLDIGSALLSVFVMIQMIICMLYQRGL</sequence>
<protein>
    <submittedName>
        <fullName evidence="2">Uncharacterized protein</fullName>
    </submittedName>
</protein>
<evidence type="ECO:0000313" key="3">
    <source>
        <dbReference type="Proteomes" id="UP000184383"/>
    </source>
</evidence>
<organism evidence="2 3">
    <name type="scientific">Aspergillus wentii DTO 134E9</name>
    <dbReference type="NCBI Taxonomy" id="1073089"/>
    <lineage>
        <taxon>Eukaryota</taxon>
        <taxon>Fungi</taxon>
        <taxon>Dikarya</taxon>
        <taxon>Ascomycota</taxon>
        <taxon>Pezizomycotina</taxon>
        <taxon>Eurotiomycetes</taxon>
        <taxon>Eurotiomycetidae</taxon>
        <taxon>Eurotiales</taxon>
        <taxon>Aspergillaceae</taxon>
        <taxon>Aspergillus</taxon>
        <taxon>Aspergillus subgen. Cremei</taxon>
    </lineage>
</organism>
<dbReference type="VEuPathDB" id="FungiDB:ASPWEDRAFT_43927"/>
<dbReference type="GeneID" id="63751987"/>
<accession>A0A1L9RAF7</accession>
<feature type="transmembrane region" description="Helical" evidence="1">
    <location>
        <begin position="144"/>
        <end position="167"/>
    </location>
</feature>
<evidence type="ECO:0000313" key="2">
    <source>
        <dbReference type="EMBL" id="OJJ31902.1"/>
    </source>
</evidence>